<evidence type="ECO:0000313" key="1">
    <source>
        <dbReference type="EMBL" id="KOY51259.1"/>
    </source>
</evidence>
<dbReference type="Pfam" id="PF14125">
    <property type="entry name" value="DUF4292"/>
    <property type="match status" value="1"/>
</dbReference>
<protein>
    <submittedName>
        <fullName evidence="1">Deoxyuridine 5'-triphosphate nucleotidohydrolase</fullName>
    </submittedName>
</protein>
<dbReference type="Proteomes" id="UP000183071">
    <property type="component" value="Unassembled WGS sequence"/>
</dbReference>
<gene>
    <name evidence="1" type="ORF">I602_819</name>
    <name evidence="2" type="ORF">SAMN05444353_0959</name>
</gene>
<dbReference type="STRING" id="1300348.I602_819"/>
<keyword evidence="1" id="KW-0378">Hydrolase</keyword>
<accession>A0A0M9CFS6</accession>
<keyword evidence="4" id="KW-1185">Reference proteome</keyword>
<comment type="caution">
    <text evidence="1">The sequence shown here is derived from an EMBL/GenBank/DDBJ whole genome shotgun (WGS) entry which is preliminary data.</text>
</comment>
<dbReference type="GO" id="GO:0016787">
    <property type="term" value="F:hydrolase activity"/>
    <property type="evidence" value="ECO:0007669"/>
    <property type="project" value="UniProtKB-KW"/>
</dbReference>
<sequence>MRYIKFLVLFTIVFTSCKANKNMIDATAVAKNISSKKVARRHMAANFDKQTIDAKLKVNFDNGKTNQNLTVSMKMKKDEVIWLRGTKFITVFKAEITPTKVRYYSSVFKHSFEGDFSMLKELLGVEINFEQLQNLFLGQALLDVTEEKQDVSVMNNRYILNPEQQALLYDIFYTINPAHYKLDNQSIVNEAKGLRLDIKYPNYNLINSVVFPTAIEIKAKDKKRVTAIDLEYRSVEFDTDVTMSFNMPSGYKKLTF</sequence>
<dbReference type="Proteomes" id="UP000037716">
    <property type="component" value="Unassembled WGS sequence"/>
</dbReference>
<evidence type="ECO:0000313" key="2">
    <source>
        <dbReference type="EMBL" id="SEE15249.1"/>
    </source>
</evidence>
<dbReference type="EMBL" id="LGBR01000001">
    <property type="protein sequence ID" value="KOY51259.1"/>
    <property type="molecule type" value="Genomic_DNA"/>
</dbReference>
<dbReference type="PROSITE" id="PS51257">
    <property type="entry name" value="PROKAR_LIPOPROTEIN"/>
    <property type="match status" value="1"/>
</dbReference>
<evidence type="ECO:0000313" key="4">
    <source>
        <dbReference type="Proteomes" id="UP000183071"/>
    </source>
</evidence>
<organism evidence="1 3">
    <name type="scientific">Polaribacter dokdonensis DSW-5</name>
    <dbReference type="NCBI Taxonomy" id="1300348"/>
    <lineage>
        <taxon>Bacteria</taxon>
        <taxon>Pseudomonadati</taxon>
        <taxon>Bacteroidota</taxon>
        <taxon>Flavobacteriia</taxon>
        <taxon>Flavobacteriales</taxon>
        <taxon>Flavobacteriaceae</taxon>
    </lineage>
</organism>
<dbReference type="OrthoDB" id="849114at2"/>
<reference evidence="1 3" key="1">
    <citation type="submission" date="2015-07" db="EMBL/GenBank/DDBJ databases">
        <title>Genome of Polaribacter dokdonenesis DSW-5, isolated from seawater off Dokdo in Korea.</title>
        <authorList>
            <person name="Yoon K."/>
            <person name="Song J.Y."/>
            <person name="Kim J.F."/>
        </authorList>
    </citation>
    <scope>NUCLEOTIDE SEQUENCE [LARGE SCALE GENOMIC DNA]</scope>
    <source>
        <strain evidence="1 3">DSW-5</strain>
    </source>
</reference>
<dbReference type="EMBL" id="FNUE01000001">
    <property type="protein sequence ID" value="SEE15249.1"/>
    <property type="molecule type" value="Genomic_DNA"/>
</dbReference>
<reference evidence="2 4" key="2">
    <citation type="submission" date="2016-10" db="EMBL/GenBank/DDBJ databases">
        <authorList>
            <person name="Varghese N."/>
            <person name="Submissions S."/>
        </authorList>
    </citation>
    <scope>NUCLEOTIDE SEQUENCE [LARGE SCALE GENOMIC DNA]</scope>
    <source>
        <strain evidence="2 4">DSW-5</strain>
    </source>
</reference>
<dbReference type="AlphaFoldDB" id="A0A0M9CFS6"/>
<evidence type="ECO:0000313" key="3">
    <source>
        <dbReference type="Proteomes" id="UP000037716"/>
    </source>
</evidence>
<dbReference type="InterPro" id="IPR025634">
    <property type="entry name" value="DUF4292"/>
</dbReference>
<name>A0A0M9CFS6_9FLAO</name>
<dbReference type="PATRIC" id="fig|1300348.6.peg.818"/>
<proteinExistence type="predicted"/>
<dbReference type="RefSeq" id="WP_053973464.1">
    <property type="nucleotide sequence ID" value="NZ_FNUE01000001.1"/>
</dbReference>